<gene>
    <name evidence="1" type="ORF">MNOR_LOCUS26259</name>
</gene>
<name>A0AAV2RK53_MEGNR</name>
<sequence length="108" mass="12526">MYMASHLYVFSCVLTNCTHVQNVCHNSCIGMASLLCVFSHDFSYQICMQTFYHNDCINWYGFSPECKVSRRLRIPFVVKLLAQTLQENMFLSVDLVWELSKLISLSIV</sequence>
<organism evidence="1 2">
    <name type="scientific">Meganyctiphanes norvegica</name>
    <name type="common">Northern krill</name>
    <name type="synonym">Thysanopoda norvegica</name>
    <dbReference type="NCBI Taxonomy" id="48144"/>
    <lineage>
        <taxon>Eukaryota</taxon>
        <taxon>Metazoa</taxon>
        <taxon>Ecdysozoa</taxon>
        <taxon>Arthropoda</taxon>
        <taxon>Crustacea</taxon>
        <taxon>Multicrustacea</taxon>
        <taxon>Malacostraca</taxon>
        <taxon>Eumalacostraca</taxon>
        <taxon>Eucarida</taxon>
        <taxon>Euphausiacea</taxon>
        <taxon>Euphausiidae</taxon>
        <taxon>Meganyctiphanes</taxon>
    </lineage>
</organism>
<dbReference type="Proteomes" id="UP001497623">
    <property type="component" value="Unassembled WGS sequence"/>
</dbReference>
<protein>
    <submittedName>
        <fullName evidence="1">Uncharacterized protein</fullName>
    </submittedName>
</protein>
<accession>A0AAV2RK53</accession>
<dbReference type="AlphaFoldDB" id="A0AAV2RK53"/>
<comment type="caution">
    <text evidence="1">The sequence shown here is derived from an EMBL/GenBank/DDBJ whole genome shotgun (WGS) entry which is preliminary data.</text>
</comment>
<keyword evidence="2" id="KW-1185">Reference proteome</keyword>
<dbReference type="EMBL" id="CAXKWB010025974">
    <property type="protein sequence ID" value="CAL4129178.1"/>
    <property type="molecule type" value="Genomic_DNA"/>
</dbReference>
<evidence type="ECO:0000313" key="2">
    <source>
        <dbReference type="Proteomes" id="UP001497623"/>
    </source>
</evidence>
<evidence type="ECO:0000313" key="1">
    <source>
        <dbReference type="EMBL" id="CAL4129178.1"/>
    </source>
</evidence>
<reference evidence="1 2" key="1">
    <citation type="submission" date="2024-05" db="EMBL/GenBank/DDBJ databases">
        <authorList>
            <person name="Wallberg A."/>
        </authorList>
    </citation>
    <scope>NUCLEOTIDE SEQUENCE [LARGE SCALE GENOMIC DNA]</scope>
</reference>
<proteinExistence type="predicted"/>